<protein>
    <submittedName>
        <fullName evidence="1">Uncharacterized protein</fullName>
    </submittedName>
</protein>
<sequence length="190" mass="21933">MSPLFSHLSEDFSERRPLPAVSCTDRSFRHNKLFFVSTCPPQIDRELCNTRCPQRVGRSSSGRGERCAYVRDTSETIILETFECRVLRVHVLAKRRRYATIKCTRRAVLRIRYINERRVIRTLRSISSRLKVNPPRALAGRRMSPLFSHLSEDFSERRPLPAVSCTDRSFSEKVPTVRCNTCSSFHAVAS</sequence>
<comment type="caution">
    <text evidence="1">The sequence shown here is derived from an EMBL/GenBank/DDBJ whole genome shotgun (WGS) entry which is preliminary data.</text>
</comment>
<name>A0A4C1XHM4_EUMVA</name>
<dbReference type="AlphaFoldDB" id="A0A4C1XHM4"/>
<keyword evidence="2" id="KW-1185">Reference proteome</keyword>
<organism evidence="1 2">
    <name type="scientific">Eumeta variegata</name>
    <name type="common">Bagworm moth</name>
    <name type="synonym">Eumeta japonica</name>
    <dbReference type="NCBI Taxonomy" id="151549"/>
    <lineage>
        <taxon>Eukaryota</taxon>
        <taxon>Metazoa</taxon>
        <taxon>Ecdysozoa</taxon>
        <taxon>Arthropoda</taxon>
        <taxon>Hexapoda</taxon>
        <taxon>Insecta</taxon>
        <taxon>Pterygota</taxon>
        <taxon>Neoptera</taxon>
        <taxon>Endopterygota</taxon>
        <taxon>Lepidoptera</taxon>
        <taxon>Glossata</taxon>
        <taxon>Ditrysia</taxon>
        <taxon>Tineoidea</taxon>
        <taxon>Psychidae</taxon>
        <taxon>Oiketicinae</taxon>
        <taxon>Eumeta</taxon>
    </lineage>
</organism>
<dbReference type="EMBL" id="BGZK01000841">
    <property type="protein sequence ID" value="GBP62482.1"/>
    <property type="molecule type" value="Genomic_DNA"/>
</dbReference>
<accession>A0A4C1XHM4</accession>
<gene>
    <name evidence="1" type="ORF">EVAR_3184_1</name>
</gene>
<dbReference type="Proteomes" id="UP000299102">
    <property type="component" value="Unassembled WGS sequence"/>
</dbReference>
<evidence type="ECO:0000313" key="1">
    <source>
        <dbReference type="EMBL" id="GBP62482.1"/>
    </source>
</evidence>
<proteinExistence type="predicted"/>
<evidence type="ECO:0000313" key="2">
    <source>
        <dbReference type="Proteomes" id="UP000299102"/>
    </source>
</evidence>
<reference evidence="1 2" key="1">
    <citation type="journal article" date="2019" name="Commun. Biol.">
        <title>The bagworm genome reveals a unique fibroin gene that provides high tensile strength.</title>
        <authorList>
            <person name="Kono N."/>
            <person name="Nakamura H."/>
            <person name="Ohtoshi R."/>
            <person name="Tomita M."/>
            <person name="Numata K."/>
            <person name="Arakawa K."/>
        </authorList>
    </citation>
    <scope>NUCLEOTIDE SEQUENCE [LARGE SCALE GENOMIC DNA]</scope>
</reference>